<protein>
    <submittedName>
        <fullName evidence="2">IcmT/TraK family protein</fullName>
    </submittedName>
</protein>
<dbReference type="NCBIfam" id="NF038220">
    <property type="entry name" value="IcmT_TraK"/>
    <property type="match status" value="1"/>
</dbReference>
<dbReference type="Proteomes" id="UP001229355">
    <property type="component" value="Plasmid unnamed"/>
</dbReference>
<dbReference type="EMBL" id="CP120375">
    <property type="protein sequence ID" value="WEX91553.1"/>
    <property type="molecule type" value="Genomic_DNA"/>
</dbReference>
<geneLocation type="plasmid" evidence="2 3">
    <name>unnamed</name>
</geneLocation>
<evidence type="ECO:0000256" key="1">
    <source>
        <dbReference type="SAM" id="Phobius"/>
    </source>
</evidence>
<keyword evidence="3" id="KW-1185">Reference proteome</keyword>
<evidence type="ECO:0000313" key="2">
    <source>
        <dbReference type="EMBL" id="WEX91553.1"/>
    </source>
</evidence>
<keyword evidence="1" id="KW-1133">Transmembrane helix</keyword>
<reference evidence="2 3" key="1">
    <citation type="submission" date="2023-03" db="EMBL/GenBank/DDBJ databases">
        <authorList>
            <person name="Kaur S."/>
            <person name="Espinosa-Saiz D."/>
            <person name="Velazquez E."/>
            <person name="Menendez E."/>
            <person name="diCenzo G.C."/>
        </authorList>
    </citation>
    <scope>NUCLEOTIDE SEQUENCE [LARGE SCALE GENOMIC DNA]</scope>
    <source>
        <strain evidence="2 3">LMG 24692</strain>
        <plasmid evidence="2 3">unnamed</plasmid>
    </source>
</reference>
<accession>A0ABY8DMX8</accession>
<dbReference type="InterPro" id="IPR047756">
    <property type="entry name" value="IcmT-like"/>
</dbReference>
<keyword evidence="1" id="KW-0472">Membrane</keyword>
<gene>
    <name evidence="2" type="primary">icmT</name>
    <name evidence="2" type="ORF">PZN02_006379</name>
</gene>
<name>A0ABY8DMX8_9HYPH</name>
<feature type="transmembrane region" description="Helical" evidence="1">
    <location>
        <begin position="34"/>
        <end position="63"/>
    </location>
</feature>
<keyword evidence="2" id="KW-0614">Plasmid</keyword>
<sequence length="116" mass="13630">MTEPEADEGNRFKKRNHWRESMRGPRLMIFDARLVFFFLLLTVHLAVWTALLLLAAIGVFWLAERAGYRLPGALRTVRATIAGVRRPAFYQRRAFGMESQPIIHCIRKLIEWQSFR</sequence>
<organism evidence="2 3">
    <name type="scientific">Sinorhizobium garamanticum</name>
    <dbReference type="NCBI Taxonomy" id="680247"/>
    <lineage>
        <taxon>Bacteria</taxon>
        <taxon>Pseudomonadati</taxon>
        <taxon>Pseudomonadota</taxon>
        <taxon>Alphaproteobacteria</taxon>
        <taxon>Hyphomicrobiales</taxon>
        <taxon>Rhizobiaceae</taxon>
        <taxon>Sinorhizobium/Ensifer group</taxon>
        <taxon>Sinorhizobium</taxon>
    </lineage>
</organism>
<evidence type="ECO:0000313" key="3">
    <source>
        <dbReference type="Proteomes" id="UP001229355"/>
    </source>
</evidence>
<proteinExistence type="predicted"/>
<keyword evidence="1" id="KW-0812">Transmembrane</keyword>
<dbReference type="RefSeq" id="WP_280663513.1">
    <property type="nucleotide sequence ID" value="NZ_CP120375.1"/>
</dbReference>